<dbReference type="EMBL" id="JNSK01000006">
    <property type="protein sequence ID" value="KGA20087.1"/>
    <property type="molecule type" value="Genomic_DNA"/>
</dbReference>
<accession>A0A094Q9M0</accession>
<evidence type="ECO:0000256" key="1">
    <source>
        <dbReference type="ARBA" id="ARBA00001946"/>
    </source>
</evidence>
<name>A0A094Q9M0_9ZZZZ</name>
<dbReference type="InterPro" id="IPR000086">
    <property type="entry name" value="NUDIX_hydrolase_dom"/>
</dbReference>
<dbReference type="SUPFAM" id="SSF55811">
    <property type="entry name" value="Nudix"/>
    <property type="match status" value="1"/>
</dbReference>
<dbReference type="PANTHER" id="PTHR42904:SF6">
    <property type="entry name" value="NAD-CAPPED RNA HYDROLASE NUDT12"/>
    <property type="match status" value="1"/>
</dbReference>
<dbReference type="CDD" id="cd03429">
    <property type="entry name" value="NUDIX_NADH_pyrophosphatase_Nudt13"/>
    <property type="match status" value="1"/>
</dbReference>
<sequence>MRIASRLVPLPLMSAINSQPSRIDRAGHLRENQATLDQLWMRAKILQIAQGRIRADGYLAADQVASLIADGEFKEGSRYFLGLDAVSGDPYFAWDTRWTTARTDEEMKIGFTTLREVGAALSDIDVELALHAVALSNWHQSHPCCARCGAQTRVDLGGAVRVCDADKSQHHPRTDSAVIVLVRDKDDRILLGHQPVWPEGRFSCFAGFLEPGETFEQCVAREVFEEAGVAVREISYLGSQPWPFPASIMIAFDAVTDFPETARPDGAEITEVKWFTRDQLRAEARAGTLLLPPSISVARKMIERWLGEKAVGGETWR</sequence>
<dbReference type="InterPro" id="IPR050241">
    <property type="entry name" value="NAD-cap_RNA_hydrolase_NudC"/>
</dbReference>
<evidence type="ECO:0000256" key="2">
    <source>
        <dbReference type="ARBA" id="ARBA00001947"/>
    </source>
</evidence>
<dbReference type="PANTHER" id="PTHR42904">
    <property type="entry name" value="NUDIX HYDROLASE, NUDC SUBFAMILY"/>
    <property type="match status" value="1"/>
</dbReference>
<evidence type="ECO:0000256" key="4">
    <source>
        <dbReference type="ARBA" id="ARBA00012381"/>
    </source>
</evidence>
<dbReference type="GO" id="GO:0035529">
    <property type="term" value="F:NADH pyrophosphatase activity"/>
    <property type="evidence" value="ECO:0007669"/>
    <property type="project" value="TreeGrafter"/>
</dbReference>
<dbReference type="EC" id="3.6.1.22" evidence="4"/>
<keyword evidence="7" id="KW-0460">Magnesium</keyword>
<reference evidence="11" key="1">
    <citation type="submission" date="2014-05" db="EMBL/GenBank/DDBJ databases">
        <title>Key roles for freshwater Actinobacteria revealed by deep metagenomic sequencing.</title>
        <authorList>
            <person name="Ghai R."/>
            <person name="Mizuno C.M."/>
            <person name="Picazo A."/>
            <person name="Camacho A."/>
            <person name="Rodriguez-Valera F."/>
        </authorList>
    </citation>
    <scope>NUCLEOTIDE SEQUENCE</scope>
</reference>
<comment type="catalytic activity">
    <reaction evidence="9">
        <text>a 5'-end NAD(+)-phospho-ribonucleoside in mRNA + H2O = a 5'-end phospho-adenosine-phospho-ribonucleoside in mRNA + beta-nicotinamide D-ribonucleotide + 2 H(+)</text>
        <dbReference type="Rhea" id="RHEA:60876"/>
        <dbReference type="Rhea" id="RHEA-COMP:15698"/>
        <dbReference type="Rhea" id="RHEA-COMP:15719"/>
        <dbReference type="ChEBI" id="CHEBI:14649"/>
        <dbReference type="ChEBI" id="CHEBI:15377"/>
        <dbReference type="ChEBI" id="CHEBI:15378"/>
        <dbReference type="ChEBI" id="CHEBI:144029"/>
        <dbReference type="ChEBI" id="CHEBI:144051"/>
    </reaction>
    <physiologicalReaction direction="left-to-right" evidence="9">
        <dbReference type="Rhea" id="RHEA:60877"/>
    </physiologicalReaction>
</comment>
<dbReference type="NCBIfam" id="NF001299">
    <property type="entry name" value="PRK00241.1"/>
    <property type="match status" value="1"/>
</dbReference>
<dbReference type="InterPro" id="IPR020084">
    <property type="entry name" value="NUDIX_hydrolase_CS"/>
</dbReference>
<keyword evidence="6" id="KW-0378">Hydrolase</keyword>
<dbReference type="GO" id="GO:0019677">
    <property type="term" value="P:NAD+ catabolic process"/>
    <property type="evidence" value="ECO:0007669"/>
    <property type="project" value="TreeGrafter"/>
</dbReference>
<comment type="caution">
    <text evidence="11">The sequence shown here is derived from an EMBL/GenBank/DDBJ whole genome shotgun (WGS) entry which is preliminary data.</text>
</comment>
<evidence type="ECO:0000259" key="10">
    <source>
        <dbReference type="PROSITE" id="PS51462"/>
    </source>
</evidence>
<proteinExistence type="inferred from homology"/>
<comment type="cofactor">
    <cofactor evidence="2">
        <name>Zn(2+)</name>
        <dbReference type="ChEBI" id="CHEBI:29105"/>
    </cofactor>
</comment>
<dbReference type="PROSITE" id="PS00893">
    <property type="entry name" value="NUDIX_BOX"/>
    <property type="match status" value="1"/>
</dbReference>
<evidence type="ECO:0000256" key="3">
    <source>
        <dbReference type="ARBA" id="ARBA00009595"/>
    </source>
</evidence>
<feature type="domain" description="Nudix hydrolase" evidence="10">
    <location>
        <begin position="172"/>
        <end position="303"/>
    </location>
</feature>
<evidence type="ECO:0000313" key="11">
    <source>
        <dbReference type="EMBL" id="KGA20087.1"/>
    </source>
</evidence>
<dbReference type="GO" id="GO:0006742">
    <property type="term" value="P:NADP+ catabolic process"/>
    <property type="evidence" value="ECO:0007669"/>
    <property type="project" value="TreeGrafter"/>
</dbReference>
<evidence type="ECO:0000256" key="9">
    <source>
        <dbReference type="ARBA" id="ARBA00023679"/>
    </source>
</evidence>
<comment type="similarity">
    <text evidence="3">Belongs to the Nudix hydrolase family. NudC subfamily.</text>
</comment>
<dbReference type="Pfam" id="PF00293">
    <property type="entry name" value="NUDIX"/>
    <property type="match status" value="1"/>
</dbReference>
<protein>
    <recommendedName>
        <fullName evidence="4">NAD(+) diphosphatase</fullName>
        <ecNumber evidence="4">3.6.1.22</ecNumber>
    </recommendedName>
</protein>
<keyword evidence="8" id="KW-0520">NAD</keyword>
<dbReference type="InterPro" id="IPR015797">
    <property type="entry name" value="NUDIX_hydrolase-like_dom_sf"/>
</dbReference>
<evidence type="ECO:0000256" key="6">
    <source>
        <dbReference type="ARBA" id="ARBA00022801"/>
    </source>
</evidence>
<dbReference type="GO" id="GO:0046872">
    <property type="term" value="F:metal ion binding"/>
    <property type="evidence" value="ECO:0007669"/>
    <property type="project" value="UniProtKB-KW"/>
</dbReference>
<gene>
    <name evidence="11" type="ORF">GM50_3460</name>
</gene>
<dbReference type="Gene3D" id="3.90.79.10">
    <property type="entry name" value="Nucleoside Triphosphate Pyrophosphohydrolase"/>
    <property type="match status" value="1"/>
</dbReference>
<evidence type="ECO:0000256" key="8">
    <source>
        <dbReference type="ARBA" id="ARBA00023027"/>
    </source>
</evidence>
<keyword evidence="5" id="KW-0479">Metal-binding</keyword>
<dbReference type="Gene3D" id="3.90.79.20">
    <property type="match status" value="1"/>
</dbReference>
<evidence type="ECO:0000256" key="5">
    <source>
        <dbReference type="ARBA" id="ARBA00022723"/>
    </source>
</evidence>
<dbReference type="InterPro" id="IPR049734">
    <property type="entry name" value="NudC-like_C"/>
</dbReference>
<dbReference type="PROSITE" id="PS51462">
    <property type="entry name" value="NUDIX"/>
    <property type="match status" value="1"/>
</dbReference>
<evidence type="ECO:0000256" key="7">
    <source>
        <dbReference type="ARBA" id="ARBA00022842"/>
    </source>
</evidence>
<comment type="cofactor">
    <cofactor evidence="1">
        <name>Mg(2+)</name>
        <dbReference type="ChEBI" id="CHEBI:18420"/>
    </cofactor>
</comment>
<dbReference type="GO" id="GO:0005829">
    <property type="term" value="C:cytosol"/>
    <property type="evidence" value="ECO:0007669"/>
    <property type="project" value="TreeGrafter"/>
</dbReference>
<organism evidence="11">
    <name type="scientific">freshwater metagenome</name>
    <dbReference type="NCBI Taxonomy" id="449393"/>
    <lineage>
        <taxon>unclassified sequences</taxon>
        <taxon>metagenomes</taxon>
        <taxon>ecological metagenomes</taxon>
    </lineage>
</organism>
<dbReference type="AlphaFoldDB" id="A0A094Q9M0"/>